<dbReference type="EMBL" id="SSMC01000001">
    <property type="protein sequence ID" value="THD69533.1"/>
    <property type="molecule type" value="Genomic_DNA"/>
</dbReference>
<feature type="chain" id="PRO_5020210902" evidence="1">
    <location>
        <begin position="22"/>
        <end position="543"/>
    </location>
</feature>
<protein>
    <submittedName>
        <fullName evidence="2">DUF4270 domain-containing protein</fullName>
    </submittedName>
</protein>
<evidence type="ECO:0000313" key="3">
    <source>
        <dbReference type="Proteomes" id="UP000305939"/>
    </source>
</evidence>
<name>A0A4S3M391_9FLAO</name>
<dbReference type="OrthoDB" id="1466062at2"/>
<reference evidence="2 3" key="1">
    <citation type="submission" date="2019-04" db="EMBL/GenBank/DDBJ databases">
        <title>Draft genome sequence of Robertkochia marina CC-AMO-30D.</title>
        <authorList>
            <person name="Hameed A."/>
            <person name="Lin S.-Y."/>
            <person name="Shahina M."/>
            <person name="Lai W.-A."/>
            <person name="Young C.-C."/>
        </authorList>
    </citation>
    <scope>NUCLEOTIDE SEQUENCE [LARGE SCALE GENOMIC DNA]</scope>
    <source>
        <strain evidence="2 3">CC-AMO-30D</strain>
    </source>
</reference>
<dbReference type="RefSeq" id="WP_136335022.1">
    <property type="nucleotide sequence ID" value="NZ_QXMP01000001.1"/>
</dbReference>
<keyword evidence="3" id="KW-1185">Reference proteome</keyword>
<organism evidence="2 3">
    <name type="scientific">Robertkochia marina</name>
    <dbReference type="NCBI Taxonomy" id="1227945"/>
    <lineage>
        <taxon>Bacteria</taxon>
        <taxon>Pseudomonadati</taxon>
        <taxon>Bacteroidota</taxon>
        <taxon>Flavobacteriia</taxon>
        <taxon>Flavobacteriales</taxon>
        <taxon>Flavobacteriaceae</taxon>
        <taxon>Robertkochia</taxon>
    </lineage>
</organism>
<evidence type="ECO:0000256" key="1">
    <source>
        <dbReference type="SAM" id="SignalP"/>
    </source>
</evidence>
<dbReference type="Proteomes" id="UP000305939">
    <property type="component" value="Unassembled WGS sequence"/>
</dbReference>
<feature type="signal peptide" evidence="1">
    <location>
        <begin position="1"/>
        <end position="21"/>
    </location>
</feature>
<sequence>MFLKKSYALQALLILSGVVFFSSCEKEFNELGVDLIEDNNFDIRTQSFNVTAASIDLSAVRTDAMPLYQLSDYTDALFGKSQASYVTQLTLSQTSPVFGDLSKQAEIDSSFNENERVTEVILDLPFFSRANDTLSDNNAPIPYDIDSVFGDTDAPLQVTVREYTKYLRNLDPATNFQSLQEYYSNEDPVPFLSTVLFDGSYTLNFEELLFFENEDDPDTPDVDESQDVSSRFSPRIRLSLDPQFFQNKILDNEGEEVLTNQELFQDFLRGIYVALDHPTDDLKLLLNANEGNVVVKYDYDFRNSENNEIEVAKDSFLLNIGQGKSFNIYNEAPYPTSIQEEITAGEAAQRLYLKGESGVAATIDLSAGQGLEGFIQEAKENNWLINEANLYIYPDAQLAGNQGLPGRMFLYDFENNTTLFDYIFDPVGLVQDLPLSSYPFYDGILQDEDGEDPFYRFRITEHVKNIVNNDSTNVKLGLSLTANVNSATFVTAFDQMSEEIQVPQAANYYPFSVVLYGANLPAEEQGKRIRLELIYTEPKSISN</sequence>
<dbReference type="PROSITE" id="PS51257">
    <property type="entry name" value="PROKAR_LIPOPROTEIN"/>
    <property type="match status" value="1"/>
</dbReference>
<gene>
    <name evidence="2" type="ORF">E7Z59_04170</name>
</gene>
<dbReference type="AlphaFoldDB" id="A0A4S3M391"/>
<accession>A0A4S3M391</accession>
<evidence type="ECO:0000313" key="2">
    <source>
        <dbReference type="EMBL" id="THD69533.1"/>
    </source>
</evidence>
<dbReference type="InterPro" id="IPR025366">
    <property type="entry name" value="DUF4270"/>
</dbReference>
<comment type="caution">
    <text evidence="2">The sequence shown here is derived from an EMBL/GenBank/DDBJ whole genome shotgun (WGS) entry which is preliminary data.</text>
</comment>
<keyword evidence="1" id="KW-0732">Signal</keyword>
<dbReference type="Pfam" id="PF14092">
    <property type="entry name" value="DUF4270"/>
    <property type="match status" value="1"/>
</dbReference>
<proteinExistence type="predicted"/>